<keyword evidence="2" id="KW-1185">Reference proteome</keyword>
<evidence type="ECO:0000313" key="1">
    <source>
        <dbReference type="EMBL" id="KAF0764999.1"/>
    </source>
</evidence>
<name>A0A6G0Z347_APHCR</name>
<dbReference type="Proteomes" id="UP000478052">
    <property type="component" value="Unassembled WGS sequence"/>
</dbReference>
<organism evidence="1 2">
    <name type="scientific">Aphis craccivora</name>
    <name type="common">Cowpea aphid</name>
    <dbReference type="NCBI Taxonomy" id="307492"/>
    <lineage>
        <taxon>Eukaryota</taxon>
        <taxon>Metazoa</taxon>
        <taxon>Ecdysozoa</taxon>
        <taxon>Arthropoda</taxon>
        <taxon>Hexapoda</taxon>
        <taxon>Insecta</taxon>
        <taxon>Pterygota</taxon>
        <taxon>Neoptera</taxon>
        <taxon>Paraneoptera</taxon>
        <taxon>Hemiptera</taxon>
        <taxon>Sternorrhyncha</taxon>
        <taxon>Aphidomorpha</taxon>
        <taxon>Aphidoidea</taxon>
        <taxon>Aphididae</taxon>
        <taxon>Aphidini</taxon>
        <taxon>Aphis</taxon>
        <taxon>Aphis</taxon>
    </lineage>
</organism>
<sequence length="10" mass="1177">MVDLIYCSSF</sequence>
<comment type="caution">
    <text evidence="1">The sequence shown here is derived from an EMBL/GenBank/DDBJ whole genome shotgun (WGS) entry which is preliminary data.</text>
</comment>
<protein>
    <submittedName>
        <fullName evidence="1">Uncharacterized protein</fullName>
    </submittedName>
</protein>
<proteinExistence type="predicted"/>
<accession>A0A6G0Z347</accession>
<dbReference type="EMBL" id="VUJU01001508">
    <property type="protein sequence ID" value="KAF0764999.1"/>
    <property type="molecule type" value="Genomic_DNA"/>
</dbReference>
<evidence type="ECO:0000313" key="2">
    <source>
        <dbReference type="Proteomes" id="UP000478052"/>
    </source>
</evidence>
<gene>
    <name evidence="1" type="ORF">FWK35_00017748</name>
</gene>
<reference evidence="1 2" key="1">
    <citation type="submission" date="2019-08" db="EMBL/GenBank/DDBJ databases">
        <title>Whole genome of Aphis craccivora.</title>
        <authorList>
            <person name="Voronova N.V."/>
            <person name="Shulinski R.S."/>
            <person name="Bandarenka Y.V."/>
            <person name="Zhorov D.G."/>
            <person name="Warner D."/>
        </authorList>
    </citation>
    <scope>NUCLEOTIDE SEQUENCE [LARGE SCALE GENOMIC DNA]</scope>
    <source>
        <strain evidence="1">180601</strain>
        <tissue evidence="1">Whole Body</tissue>
    </source>
</reference>